<dbReference type="Proteomes" id="UP000325081">
    <property type="component" value="Unassembled WGS sequence"/>
</dbReference>
<dbReference type="EMBL" id="BKCP01006449">
    <property type="protein sequence ID" value="GER42774.1"/>
    <property type="molecule type" value="Genomic_DNA"/>
</dbReference>
<accession>A0A5A7QCJ1</accession>
<gene>
    <name evidence="1" type="ORF">STAS_19587</name>
</gene>
<dbReference type="GO" id="GO:0016301">
    <property type="term" value="F:kinase activity"/>
    <property type="evidence" value="ECO:0007669"/>
    <property type="project" value="UniProtKB-KW"/>
</dbReference>
<proteinExistence type="predicted"/>
<keyword evidence="2" id="KW-1185">Reference proteome</keyword>
<keyword evidence="1" id="KW-0418">Kinase</keyword>
<organism evidence="1 2">
    <name type="scientific">Striga asiatica</name>
    <name type="common">Asiatic witchweed</name>
    <name type="synonym">Buchnera asiatica</name>
    <dbReference type="NCBI Taxonomy" id="4170"/>
    <lineage>
        <taxon>Eukaryota</taxon>
        <taxon>Viridiplantae</taxon>
        <taxon>Streptophyta</taxon>
        <taxon>Embryophyta</taxon>
        <taxon>Tracheophyta</taxon>
        <taxon>Spermatophyta</taxon>
        <taxon>Magnoliopsida</taxon>
        <taxon>eudicotyledons</taxon>
        <taxon>Gunneridae</taxon>
        <taxon>Pentapetalae</taxon>
        <taxon>asterids</taxon>
        <taxon>lamiids</taxon>
        <taxon>Lamiales</taxon>
        <taxon>Orobanchaceae</taxon>
        <taxon>Buchnereae</taxon>
        <taxon>Striga</taxon>
    </lineage>
</organism>
<reference evidence="2" key="1">
    <citation type="journal article" date="2019" name="Curr. Biol.">
        <title>Genome Sequence of Striga asiatica Provides Insight into the Evolution of Plant Parasitism.</title>
        <authorList>
            <person name="Yoshida S."/>
            <person name="Kim S."/>
            <person name="Wafula E.K."/>
            <person name="Tanskanen J."/>
            <person name="Kim Y.M."/>
            <person name="Honaas L."/>
            <person name="Yang Z."/>
            <person name="Spallek T."/>
            <person name="Conn C.E."/>
            <person name="Ichihashi Y."/>
            <person name="Cheong K."/>
            <person name="Cui S."/>
            <person name="Der J.P."/>
            <person name="Gundlach H."/>
            <person name="Jiao Y."/>
            <person name="Hori C."/>
            <person name="Ishida J.K."/>
            <person name="Kasahara H."/>
            <person name="Kiba T."/>
            <person name="Kim M.S."/>
            <person name="Koo N."/>
            <person name="Laohavisit A."/>
            <person name="Lee Y.H."/>
            <person name="Lumba S."/>
            <person name="McCourt P."/>
            <person name="Mortimer J.C."/>
            <person name="Mutuku J.M."/>
            <person name="Nomura T."/>
            <person name="Sasaki-Sekimoto Y."/>
            <person name="Seto Y."/>
            <person name="Wang Y."/>
            <person name="Wakatake T."/>
            <person name="Sakakibara H."/>
            <person name="Demura T."/>
            <person name="Yamaguchi S."/>
            <person name="Yoneyama K."/>
            <person name="Manabe R.I."/>
            <person name="Nelson D.C."/>
            <person name="Schulman A.H."/>
            <person name="Timko M.P."/>
            <person name="dePamphilis C.W."/>
            <person name="Choi D."/>
            <person name="Shirasu K."/>
        </authorList>
    </citation>
    <scope>NUCLEOTIDE SEQUENCE [LARGE SCALE GENOMIC DNA]</scope>
    <source>
        <strain evidence="2">cv. UVA1</strain>
    </source>
</reference>
<evidence type="ECO:0000313" key="2">
    <source>
        <dbReference type="Proteomes" id="UP000325081"/>
    </source>
</evidence>
<keyword evidence="1" id="KW-0808">Transferase</keyword>
<name>A0A5A7QCJ1_STRAF</name>
<evidence type="ECO:0000313" key="1">
    <source>
        <dbReference type="EMBL" id="GER42774.1"/>
    </source>
</evidence>
<protein>
    <submittedName>
        <fullName evidence="1">Thymidine kinase 2</fullName>
    </submittedName>
</protein>
<dbReference type="AlphaFoldDB" id="A0A5A7QCJ1"/>
<comment type="caution">
    <text evidence="1">The sequence shown here is derived from an EMBL/GenBank/DDBJ whole genome shotgun (WGS) entry which is preliminary data.</text>
</comment>
<sequence length="122" mass="13924">MRELRYFACYAKGGVRAAPDMSGRSVAEAWLAKSRSELRKKVKLERNVMPSREPPLEGSPKALRISMLTPAARTWRGMKGSSSLKLFSRSFSQQISQDHTFVHFPFIGDEHIVRQQNKQESE</sequence>